<keyword evidence="6" id="KW-1185">Reference proteome</keyword>
<evidence type="ECO:0000256" key="2">
    <source>
        <dbReference type="ARBA" id="ARBA00023211"/>
    </source>
</evidence>
<evidence type="ECO:0000313" key="5">
    <source>
        <dbReference type="EMBL" id="AMB98784.1"/>
    </source>
</evidence>
<dbReference type="InterPro" id="IPR009164">
    <property type="entry name" value="FBPtase_class3"/>
</dbReference>
<dbReference type="Gene3D" id="3.60.21.10">
    <property type="match status" value="1"/>
</dbReference>
<reference evidence="6" key="2">
    <citation type="submission" date="2016-01" db="EMBL/GenBank/DDBJ databases">
        <title>Six Aerococcus type strain genome sequencing and assembly using PacBio and Illumina Hiseq.</title>
        <authorList>
            <person name="Carkaci D."/>
            <person name="Dargis R."/>
            <person name="Nielsen X.C."/>
            <person name="Skovgaard O."/>
            <person name="Fuursted K."/>
            <person name="Christensen J.J."/>
        </authorList>
    </citation>
    <scope>NUCLEOTIDE SEQUENCE [LARGE SCALE GENOMIC DNA]</scope>
    <source>
        <strain evidence="6">CCUG42038B</strain>
    </source>
</reference>
<dbReference type="KEGG" id="auh:AWM75_01695"/>
<keyword evidence="3 4" id="KW-0119">Carbohydrate metabolism</keyword>
<dbReference type="EC" id="3.1.3.11" evidence="4"/>
<dbReference type="Pfam" id="PF06874">
    <property type="entry name" value="FBPase_2"/>
    <property type="match status" value="1"/>
</dbReference>
<dbReference type="OrthoDB" id="9779903at2"/>
<dbReference type="InterPro" id="IPR029052">
    <property type="entry name" value="Metallo-depent_PP-like"/>
</dbReference>
<evidence type="ECO:0000256" key="4">
    <source>
        <dbReference type="HAMAP-Rule" id="MF_01854"/>
    </source>
</evidence>
<reference evidence="5 6" key="1">
    <citation type="journal article" date="2016" name="Genome Announc.">
        <title>Complete Genome Sequences of Aerococcus christensenii CCUG 28831T, Aerococcus sanguinicola CCUG 43001T, Aerococcus urinae CCUG 36881T, Aerococcus urinaeequi CCUG 28094T, Aerococcus urinaehominis CCUG 42038 BT, and Aerococcus viridans CCUG 4311T.</title>
        <authorList>
            <person name="Carkaci D."/>
            <person name="Dargis R."/>
            <person name="Nielsen X.C."/>
            <person name="Skovgaard O."/>
            <person name="Fuursted K."/>
            <person name="Christensen J.J."/>
        </authorList>
    </citation>
    <scope>NUCLEOTIDE SEQUENCE [LARGE SCALE GENOMIC DNA]</scope>
    <source>
        <strain evidence="5 6">CCUG42038B</strain>
    </source>
</reference>
<comment type="pathway">
    <text evidence="4">Carbohydrate biosynthesis; gluconeogenesis.</text>
</comment>
<dbReference type="PIRSF" id="PIRSF000906">
    <property type="entry name" value="FBPtase_Bacill"/>
    <property type="match status" value="1"/>
</dbReference>
<dbReference type="UniPathway" id="UPA00138"/>
<comment type="catalytic activity">
    <reaction evidence="4">
        <text>beta-D-fructose 1,6-bisphosphate + H2O = beta-D-fructose 6-phosphate + phosphate</text>
        <dbReference type="Rhea" id="RHEA:11064"/>
        <dbReference type="ChEBI" id="CHEBI:15377"/>
        <dbReference type="ChEBI" id="CHEBI:32966"/>
        <dbReference type="ChEBI" id="CHEBI:43474"/>
        <dbReference type="ChEBI" id="CHEBI:57634"/>
        <dbReference type="EC" id="3.1.3.11"/>
    </reaction>
</comment>
<accession>A0A109RGF6</accession>
<name>A0A109RGF6_9LACT</name>
<proteinExistence type="inferred from homology"/>
<dbReference type="STRING" id="128944.AWM75_01695"/>
<keyword evidence="1 4" id="KW-0378">Hydrolase</keyword>
<dbReference type="GO" id="GO:0006094">
    <property type="term" value="P:gluconeogenesis"/>
    <property type="evidence" value="ECO:0007669"/>
    <property type="project" value="UniProtKB-UniRule"/>
</dbReference>
<comment type="similarity">
    <text evidence="4">Belongs to the FBPase class 3 family.</text>
</comment>
<dbReference type="GO" id="GO:0042132">
    <property type="term" value="F:fructose 1,6-bisphosphate 1-phosphatase activity"/>
    <property type="evidence" value="ECO:0007669"/>
    <property type="project" value="UniProtKB-UniRule"/>
</dbReference>
<sequence length="660" mass="75891">MAINQKYLELLAKQFPTISDVTTEIINLEAIMELPKATEHFISDLHGEYNAVSHVLKNGSGNVKEKIREIFLGRLSMREMNQLATIVYYPDRKIKQVVKTFDSQAEIAEFFTLTISRLVELAQFVVSKYTRSKVRKAMRPDMSYIMEELLFKDTILSNKEDYYKNIIRNVIELDAAPRLISALAELIQELVVDHLHVLGDIYDRGPAPDKIIDLLMEKNSIDIQWGNHDVIWMGAAAGSRVLIANVLRICARYDNLEIIEDAYGISLRPLVAFAEKMYPDNGLKGFMPKLDPDTTHFPEEAKQIGKIQQAIAIIQFKLEADVIKRHPEFKTDNRLLLDKIDYDKMTITIGSKTYPLENTSFPTVDPKDPYKLTADEEYIMNRLQQGFLNSPRLHEHIDFLYSKGNLYTIYNDNLLYHGCIPMNNDGSFMSAVVNGQEYSGRALLDQFELVLRRGYINRSTKERKNPDIDYFWYIWQGEASSLFGKGKMTTFERYYIKDKATHDENKNIYYQLREKEEVAEKIMLEFGVNPEIGHIVNGHTPVKEKKGEDPIKANGKLLVIDGGFSKAYQPTTGLAGYTLLYNSFGMQLVSHQAFTSVEDAINNETDIVSTRRIVDRELERMTVRETDVGDRLELQVLDLKKLLHAYREGKIKQNTTAKYH</sequence>
<gene>
    <name evidence="4" type="primary">fbp</name>
    <name evidence="5" type="ORF">AWM75_01695</name>
</gene>
<evidence type="ECO:0000313" key="6">
    <source>
        <dbReference type="Proteomes" id="UP000062260"/>
    </source>
</evidence>
<dbReference type="SUPFAM" id="SSF56300">
    <property type="entry name" value="Metallo-dependent phosphatases"/>
    <property type="match status" value="1"/>
</dbReference>
<protein>
    <recommendedName>
        <fullName evidence="4">Fructose-1,6-bisphosphatase class 3</fullName>
        <shortName evidence="4">FBPase class 3</shortName>
        <ecNumber evidence="4">3.1.3.11</ecNumber>
    </recommendedName>
    <alternativeName>
        <fullName evidence="4">D-fructose-1,6-bisphosphate 1-phosphohydrolase class 3</fullName>
    </alternativeName>
</protein>
<organism evidence="5 6">
    <name type="scientific">Aerococcus urinaehominis</name>
    <dbReference type="NCBI Taxonomy" id="128944"/>
    <lineage>
        <taxon>Bacteria</taxon>
        <taxon>Bacillati</taxon>
        <taxon>Bacillota</taxon>
        <taxon>Bacilli</taxon>
        <taxon>Lactobacillales</taxon>
        <taxon>Aerococcaceae</taxon>
        <taxon>Aerococcus</taxon>
    </lineage>
</organism>
<dbReference type="HAMAP" id="MF_01854">
    <property type="entry name" value="FBPase_class3"/>
    <property type="match status" value="1"/>
</dbReference>
<dbReference type="RefSeq" id="WP_067977484.1">
    <property type="nucleotide sequence ID" value="NZ_CP014163.1"/>
</dbReference>
<dbReference type="EMBL" id="CP014163">
    <property type="protein sequence ID" value="AMB98784.1"/>
    <property type="molecule type" value="Genomic_DNA"/>
</dbReference>
<dbReference type="Proteomes" id="UP000062260">
    <property type="component" value="Chromosome"/>
</dbReference>
<comment type="cofactor">
    <cofactor evidence="4">
        <name>Mn(2+)</name>
        <dbReference type="ChEBI" id="CHEBI:29035"/>
    </cofactor>
</comment>
<dbReference type="AlphaFoldDB" id="A0A109RGF6"/>
<evidence type="ECO:0000256" key="3">
    <source>
        <dbReference type="ARBA" id="ARBA00023277"/>
    </source>
</evidence>
<keyword evidence="2 4" id="KW-0464">Manganese</keyword>
<evidence type="ECO:0000256" key="1">
    <source>
        <dbReference type="ARBA" id="ARBA00022801"/>
    </source>
</evidence>